<reference evidence="2" key="1">
    <citation type="submission" date="2017-02" db="UniProtKB">
        <authorList>
            <consortium name="WormBaseParasite"/>
        </authorList>
    </citation>
    <scope>IDENTIFICATION</scope>
</reference>
<accession>A0A0N4ZP49</accession>
<evidence type="ECO:0000313" key="2">
    <source>
        <dbReference type="WBParaSite" id="PTRK_0001031000.1"/>
    </source>
</evidence>
<evidence type="ECO:0000313" key="1">
    <source>
        <dbReference type="Proteomes" id="UP000038045"/>
    </source>
</evidence>
<name>A0A0N4ZP49_PARTI</name>
<keyword evidence="1" id="KW-1185">Reference proteome</keyword>
<protein>
    <submittedName>
        <fullName evidence="2">Ovule protein</fullName>
    </submittedName>
</protein>
<proteinExistence type="predicted"/>
<dbReference type="STRING" id="131310.A0A0N4ZP49"/>
<dbReference type="WBParaSite" id="PTRK_0001031000.1">
    <property type="protein sequence ID" value="PTRK_0001031000.1"/>
    <property type="gene ID" value="PTRK_0001031000"/>
</dbReference>
<dbReference type="AlphaFoldDB" id="A0A0N4ZP49"/>
<organism evidence="1 2">
    <name type="scientific">Parastrongyloides trichosuri</name>
    <name type="common">Possum-specific nematode worm</name>
    <dbReference type="NCBI Taxonomy" id="131310"/>
    <lineage>
        <taxon>Eukaryota</taxon>
        <taxon>Metazoa</taxon>
        <taxon>Ecdysozoa</taxon>
        <taxon>Nematoda</taxon>
        <taxon>Chromadorea</taxon>
        <taxon>Rhabditida</taxon>
        <taxon>Tylenchina</taxon>
        <taxon>Panagrolaimomorpha</taxon>
        <taxon>Strongyloidoidea</taxon>
        <taxon>Strongyloididae</taxon>
        <taxon>Parastrongyloides</taxon>
    </lineage>
</organism>
<sequence>MSSDWIVDEEHVAKLELKLKQLTNREVSNKEVLRQLEEVKNFQLSSDNTELCFEDNFVDDKVVVNSWIKNKAFPQNCAIVSSELLKLPDHDSLKHDEQ</sequence>
<dbReference type="Proteomes" id="UP000038045">
    <property type="component" value="Unplaced"/>
</dbReference>